<evidence type="ECO:0000313" key="2">
    <source>
        <dbReference type="Proteomes" id="UP000250275"/>
    </source>
</evidence>
<protein>
    <submittedName>
        <fullName evidence="1">Uncharacterized protein</fullName>
    </submittedName>
</protein>
<organism evidence="1 2">
    <name type="scientific">Eufriesea mexicana</name>
    <dbReference type="NCBI Taxonomy" id="516756"/>
    <lineage>
        <taxon>Eukaryota</taxon>
        <taxon>Metazoa</taxon>
        <taxon>Ecdysozoa</taxon>
        <taxon>Arthropoda</taxon>
        <taxon>Hexapoda</taxon>
        <taxon>Insecta</taxon>
        <taxon>Pterygota</taxon>
        <taxon>Neoptera</taxon>
        <taxon>Endopterygota</taxon>
        <taxon>Hymenoptera</taxon>
        <taxon>Apocrita</taxon>
        <taxon>Aculeata</taxon>
        <taxon>Apoidea</taxon>
        <taxon>Anthophila</taxon>
        <taxon>Apidae</taxon>
        <taxon>Eufriesea</taxon>
    </lineage>
</organism>
<name>A0A310SHY4_9HYME</name>
<dbReference type="Proteomes" id="UP000250275">
    <property type="component" value="Unassembled WGS sequence"/>
</dbReference>
<dbReference type="InterPro" id="IPR012340">
    <property type="entry name" value="NA-bd_OB-fold"/>
</dbReference>
<accession>A0A310SHY4</accession>
<dbReference type="EMBL" id="KQ768821">
    <property type="protein sequence ID" value="OAD53062.1"/>
    <property type="molecule type" value="Genomic_DNA"/>
</dbReference>
<reference evidence="1 2" key="1">
    <citation type="submission" date="2015-07" db="EMBL/GenBank/DDBJ databases">
        <title>The genome of Eufriesea mexicana.</title>
        <authorList>
            <person name="Pan H."/>
            <person name="Kapheim K."/>
        </authorList>
    </citation>
    <scope>NUCLEOTIDE SEQUENCE [LARGE SCALE GENOMIC DNA]</scope>
    <source>
        <strain evidence="1">0111107269</strain>
        <tissue evidence="1">Whole body</tissue>
    </source>
</reference>
<evidence type="ECO:0000313" key="1">
    <source>
        <dbReference type="EMBL" id="OAD53062.1"/>
    </source>
</evidence>
<dbReference type="Gene3D" id="2.40.50.140">
    <property type="entry name" value="Nucleic acid-binding proteins"/>
    <property type="match status" value="1"/>
</dbReference>
<sequence length="270" mass="31790">MTGRVDEDEKETELRSNRRRPIEKERNGLFRSDAINAIAECGRIIVGEPFLIMELNRFVPYLEGTHVKFHPLNMPNIKIGKIEIMGFVVGVSEIANFYEYQIDDGTGTITIFYDKQHFQKTIWQRQEIDKKYNTYVKNIDIKVLKFQELPKRMVKPRPKFNYPDGTNKHDIAILEHNWALETNNGKLGKKVKRCEYIHAVGYCTLDFLNRQKPTEEITFSDLSNAKLNFLANEVTNLSEHQYNEKFISWMKTVVRRRYDNDFKWPASSSK</sequence>
<keyword evidence="2" id="KW-1185">Reference proteome</keyword>
<dbReference type="AlphaFoldDB" id="A0A310SHY4"/>
<gene>
    <name evidence="1" type="ORF">WN48_10864</name>
</gene>
<proteinExistence type="predicted"/>